<dbReference type="InterPro" id="IPR052160">
    <property type="entry name" value="Gypsy_RT_Integrase-like"/>
</dbReference>
<dbReference type="Gene3D" id="3.30.420.10">
    <property type="entry name" value="Ribonuclease H-like superfamily/Ribonuclease H"/>
    <property type="match status" value="1"/>
</dbReference>
<dbReference type="InterPro" id="IPR036397">
    <property type="entry name" value="RNaseH_sf"/>
</dbReference>
<accession>A0A5A7VI35</accession>
<organism evidence="1 2">
    <name type="scientific">Cucumis melo var. makuwa</name>
    <name type="common">Oriental melon</name>
    <dbReference type="NCBI Taxonomy" id="1194695"/>
    <lineage>
        <taxon>Eukaryota</taxon>
        <taxon>Viridiplantae</taxon>
        <taxon>Streptophyta</taxon>
        <taxon>Embryophyta</taxon>
        <taxon>Tracheophyta</taxon>
        <taxon>Spermatophyta</taxon>
        <taxon>Magnoliopsida</taxon>
        <taxon>eudicotyledons</taxon>
        <taxon>Gunneridae</taxon>
        <taxon>Pentapetalae</taxon>
        <taxon>rosids</taxon>
        <taxon>fabids</taxon>
        <taxon>Cucurbitales</taxon>
        <taxon>Cucurbitaceae</taxon>
        <taxon>Benincaseae</taxon>
        <taxon>Cucumis</taxon>
    </lineage>
</organism>
<comment type="caution">
    <text evidence="1">The sequence shown here is derived from an EMBL/GenBank/DDBJ whole genome shotgun (WGS) entry which is preliminary data.</text>
</comment>
<reference evidence="1 2" key="1">
    <citation type="submission" date="2019-08" db="EMBL/GenBank/DDBJ databases">
        <title>Draft genome sequences of two oriental melons (Cucumis melo L. var makuwa).</title>
        <authorList>
            <person name="Kwon S.-Y."/>
        </authorList>
    </citation>
    <scope>NUCLEOTIDE SEQUENCE [LARGE SCALE GENOMIC DNA]</scope>
    <source>
        <strain evidence="2">cv. SW 3</strain>
        <tissue evidence="1">Leaf</tissue>
    </source>
</reference>
<dbReference type="STRING" id="1194695.A0A5A7VI35"/>
<dbReference type="AlphaFoldDB" id="A0A5A7VI35"/>
<dbReference type="EMBL" id="SSTE01001516">
    <property type="protein sequence ID" value="KAA0065435.1"/>
    <property type="molecule type" value="Genomic_DNA"/>
</dbReference>
<evidence type="ECO:0000313" key="2">
    <source>
        <dbReference type="Proteomes" id="UP000321393"/>
    </source>
</evidence>
<sequence>MGYYWFTMIHDPMHFVKYCEACQFHANFIHQPLEPLHPTIVSWSFEAWGLDLVGPIVPKSLADHAYILVETDYFSKWEDNFANTLMDKLCKKFNFKQYKSSMYNATTNGLVEAFNKTLCNLLKKVVSKTKRDRQEKIGTSTRKRNFILKNDNSRRGPFKGVDFILSLASPSSCRFMASIFSQDKIDSCSGIYALKSPLQFLLF</sequence>
<dbReference type="PANTHER" id="PTHR47266">
    <property type="entry name" value="ENDONUCLEASE-RELATED"/>
    <property type="match status" value="1"/>
</dbReference>
<name>A0A5A7VI35_CUCMM</name>
<dbReference type="OrthoDB" id="1934939at2759"/>
<dbReference type="SUPFAM" id="SSF53098">
    <property type="entry name" value="Ribonuclease H-like"/>
    <property type="match status" value="1"/>
</dbReference>
<dbReference type="Proteomes" id="UP000321393">
    <property type="component" value="Unassembled WGS sequence"/>
</dbReference>
<dbReference type="GO" id="GO:0003676">
    <property type="term" value="F:nucleic acid binding"/>
    <property type="evidence" value="ECO:0007669"/>
    <property type="project" value="InterPro"/>
</dbReference>
<proteinExistence type="predicted"/>
<evidence type="ECO:0000313" key="1">
    <source>
        <dbReference type="EMBL" id="KAA0065435.1"/>
    </source>
</evidence>
<dbReference type="InterPro" id="IPR012337">
    <property type="entry name" value="RNaseH-like_sf"/>
</dbReference>
<protein>
    <submittedName>
        <fullName evidence="1">Protein NYNRIN-like</fullName>
    </submittedName>
</protein>
<gene>
    <name evidence="1" type="ORF">E6C27_scaffold17G001140</name>
</gene>